<protein>
    <submittedName>
        <fullName evidence="2">Uncharacterized protein</fullName>
    </submittedName>
</protein>
<reference evidence="2 3" key="1">
    <citation type="journal article" date="2011" name="Front. Microbiol.">
        <title>Genomic signatures of strain selection and enhancement in Bacillus atrophaeus var. globigii, a historical biowarfare simulant.</title>
        <authorList>
            <person name="Gibbons H.S."/>
            <person name="Broomall S.M."/>
            <person name="McNew L.A."/>
            <person name="Daligault H."/>
            <person name="Chapman C."/>
            <person name="Bruce D."/>
            <person name="Karavis M."/>
            <person name="Krepps M."/>
            <person name="McGregor P.A."/>
            <person name="Hong C."/>
            <person name="Park K.H."/>
            <person name="Akmal A."/>
            <person name="Feldman A."/>
            <person name="Lin J.S."/>
            <person name="Chang W.E."/>
            <person name="Higgs B.W."/>
            <person name="Demirev P."/>
            <person name="Lindquist J."/>
            <person name="Liem A."/>
            <person name="Fochler E."/>
            <person name="Read T.D."/>
            <person name="Tapia R."/>
            <person name="Johnson S."/>
            <person name="Bishop-Lilly K.A."/>
            <person name="Detter C."/>
            <person name="Han C."/>
            <person name="Sozhamannan S."/>
            <person name="Rosenzweig C.N."/>
            <person name="Skowronski E.W."/>
        </authorList>
    </citation>
    <scope>NUCLEOTIDE SEQUENCE [LARGE SCALE GENOMIC DNA]</scope>
    <source>
        <strain evidence="2 3">AIT1</strain>
    </source>
</reference>
<gene>
    <name evidence="2" type="ORF">CWE15_01630</name>
</gene>
<proteinExistence type="predicted"/>
<evidence type="ECO:0000313" key="3">
    <source>
        <dbReference type="Proteomes" id="UP000286976"/>
    </source>
</evidence>
<dbReference type="RefSeq" id="WP_126756304.1">
    <property type="nucleotide sequence ID" value="NZ_PIPQ01000001.1"/>
</dbReference>
<keyword evidence="3" id="KW-1185">Reference proteome</keyword>
<dbReference type="Proteomes" id="UP000286976">
    <property type="component" value="Unassembled WGS sequence"/>
</dbReference>
<dbReference type="OrthoDB" id="6237642at2"/>
<name>A0A432X9K1_9GAMM</name>
<organism evidence="2 3">
    <name type="scientific">Aliidiomarina taiwanensis</name>
    <dbReference type="NCBI Taxonomy" id="946228"/>
    <lineage>
        <taxon>Bacteria</taxon>
        <taxon>Pseudomonadati</taxon>
        <taxon>Pseudomonadota</taxon>
        <taxon>Gammaproteobacteria</taxon>
        <taxon>Alteromonadales</taxon>
        <taxon>Idiomarinaceae</taxon>
        <taxon>Aliidiomarina</taxon>
    </lineage>
</organism>
<feature type="transmembrane region" description="Helical" evidence="1">
    <location>
        <begin position="21"/>
        <end position="40"/>
    </location>
</feature>
<evidence type="ECO:0000313" key="2">
    <source>
        <dbReference type="EMBL" id="RUO43911.1"/>
    </source>
</evidence>
<keyword evidence="1" id="KW-1133">Transmembrane helix</keyword>
<evidence type="ECO:0000256" key="1">
    <source>
        <dbReference type="SAM" id="Phobius"/>
    </source>
</evidence>
<dbReference type="EMBL" id="PIPQ01000001">
    <property type="protein sequence ID" value="RUO43911.1"/>
    <property type="molecule type" value="Genomic_DNA"/>
</dbReference>
<keyword evidence="1" id="KW-0472">Membrane</keyword>
<keyword evidence="1" id="KW-0812">Transmembrane</keyword>
<accession>A0A432X9K1</accession>
<dbReference type="AlphaFoldDB" id="A0A432X9K1"/>
<comment type="caution">
    <text evidence="2">The sequence shown here is derived from an EMBL/GenBank/DDBJ whole genome shotgun (WGS) entry which is preliminary data.</text>
</comment>
<sequence>MKIICRFTYSKNIKGQALVELSLALSLFGLFVIWGVPLLHEQLVARAEIQEQAQIILRQAPWRDSLGMEQLDLEMVQQRYQYQSRAVPSSQLSITDDYGLGSKVASLWETLKLADGLTMPLRNMYSLTLSQPEQEIAWMNFVRLADDWSPSQPEDLTGRPRRLTTTSLLEGIDIATLQAVTAKLPMAKELHPDQLIFGYVNEDVVPEGALCEGQACHD</sequence>